<evidence type="ECO:0000256" key="3">
    <source>
        <dbReference type="ARBA" id="ARBA00022475"/>
    </source>
</evidence>
<dbReference type="GO" id="GO:0005886">
    <property type="term" value="C:plasma membrane"/>
    <property type="evidence" value="ECO:0007669"/>
    <property type="project" value="UniProtKB-SubCell"/>
</dbReference>
<name>A0A1H8R8M2_9ACTN</name>
<dbReference type="STRING" id="310780.SAMN05216267_103355"/>
<evidence type="ECO:0000256" key="1">
    <source>
        <dbReference type="ARBA" id="ARBA00004651"/>
    </source>
</evidence>
<evidence type="ECO:0000256" key="5">
    <source>
        <dbReference type="ARBA" id="ARBA00022989"/>
    </source>
</evidence>
<feature type="transmembrane region" description="Helical" evidence="7">
    <location>
        <begin position="148"/>
        <end position="171"/>
    </location>
</feature>
<evidence type="ECO:0000256" key="7">
    <source>
        <dbReference type="SAM" id="Phobius"/>
    </source>
</evidence>
<dbReference type="CDD" id="cd06173">
    <property type="entry name" value="MFS_MefA_like"/>
    <property type="match status" value="1"/>
</dbReference>
<organism evidence="8 9">
    <name type="scientific">Actinacidiphila rubida</name>
    <dbReference type="NCBI Taxonomy" id="310780"/>
    <lineage>
        <taxon>Bacteria</taxon>
        <taxon>Bacillati</taxon>
        <taxon>Actinomycetota</taxon>
        <taxon>Actinomycetes</taxon>
        <taxon>Kitasatosporales</taxon>
        <taxon>Streptomycetaceae</taxon>
        <taxon>Actinacidiphila</taxon>
    </lineage>
</organism>
<keyword evidence="4 7" id="KW-0812">Transmembrane</keyword>
<keyword evidence="6 7" id="KW-0472">Membrane</keyword>
<dbReference type="AlphaFoldDB" id="A0A1H8R8M2"/>
<protein>
    <submittedName>
        <fullName evidence="8">Predicted arabinose efflux permease, MFS family</fullName>
    </submittedName>
</protein>
<evidence type="ECO:0000256" key="2">
    <source>
        <dbReference type="ARBA" id="ARBA00022448"/>
    </source>
</evidence>
<keyword evidence="5 7" id="KW-1133">Transmembrane helix</keyword>
<feature type="transmembrane region" description="Helical" evidence="7">
    <location>
        <begin position="270"/>
        <end position="293"/>
    </location>
</feature>
<dbReference type="PANTHER" id="PTHR23513:SF6">
    <property type="entry name" value="MAJOR FACILITATOR SUPERFAMILY ASSOCIATED DOMAIN-CONTAINING PROTEIN"/>
    <property type="match status" value="1"/>
</dbReference>
<feature type="transmembrane region" description="Helical" evidence="7">
    <location>
        <begin position="92"/>
        <end position="114"/>
    </location>
</feature>
<feature type="transmembrane region" description="Helical" evidence="7">
    <location>
        <begin position="239"/>
        <end position="263"/>
    </location>
</feature>
<dbReference type="Pfam" id="PF05977">
    <property type="entry name" value="MFS_3"/>
    <property type="match status" value="1"/>
</dbReference>
<dbReference type="InterPro" id="IPR036259">
    <property type="entry name" value="MFS_trans_sf"/>
</dbReference>
<proteinExistence type="predicted"/>
<evidence type="ECO:0000313" key="9">
    <source>
        <dbReference type="Proteomes" id="UP000181951"/>
    </source>
</evidence>
<reference evidence="8 9" key="1">
    <citation type="submission" date="2016-10" db="EMBL/GenBank/DDBJ databases">
        <authorList>
            <person name="de Groot N.N."/>
        </authorList>
    </citation>
    <scope>NUCLEOTIDE SEQUENCE [LARGE SCALE GENOMIC DNA]</scope>
    <source>
        <strain evidence="8 9">CGMCC 4.2026</strain>
    </source>
</reference>
<gene>
    <name evidence="8" type="ORF">SAMN05216267_103355</name>
</gene>
<dbReference type="SUPFAM" id="SSF103473">
    <property type="entry name" value="MFS general substrate transporter"/>
    <property type="match status" value="1"/>
</dbReference>
<dbReference type="EMBL" id="FODD01000033">
    <property type="protein sequence ID" value="SEO62805.1"/>
    <property type="molecule type" value="Genomic_DNA"/>
</dbReference>
<feature type="transmembrane region" description="Helical" evidence="7">
    <location>
        <begin position="64"/>
        <end position="85"/>
    </location>
</feature>
<feature type="transmembrane region" description="Helical" evidence="7">
    <location>
        <begin position="366"/>
        <end position="386"/>
    </location>
</feature>
<keyword evidence="3" id="KW-1003">Cell membrane</keyword>
<dbReference type="InterPro" id="IPR010290">
    <property type="entry name" value="TM_effector"/>
</dbReference>
<evidence type="ECO:0000256" key="6">
    <source>
        <dbReference type="ARBA" id="ARBA00023136"/>
    </source>
</evidence>
<feature type="transmembrane region" description="Helical" evidence="7">
    <location>
        <begin position="208"/>
        <end position="233"/>
    </location>
</feature>
<keyword evidence="9" id="KW-1185">Reference proteome</keyword>
<evidence type="ECO:0000256" key="4">
    <source>
        <dbReference type="ARBA" id="ARBA00022692"/>
    </source>
</evidence>
<feature type="transmembrane region" description="Helical" evidence="7">
    <location>
        <begin position="339"/>
        <end position="360"/>
    </location>
</feature>
<accession>A0A1H8R8M2</accession>
<keyword evidence="2" id="KW-0813">Transport</keyword>
<evidence type="ECO:0000313" key="8">
    <source>
        <dbReference type="EMBL" id="SEO62805.1"/>
    </source>
</evidence>
<comment type="subcellular location">
    <subcellularLocation>
        <location evidence="1">Cell membrane</location>
        <topology evidence="1">Multi-pass membrane protein</topology>
    </subcellularLocation>
</comment>
<sequence>MWAGQAVSQLGEHASLVIVPLFAVVTLHASAGQLGVLRAVGQAPVLLLSLPAGAWVDRWRARTAMAWADAGRALVLAGAAVAGWWGSLAMGALLVVVFAAGALSVVFDVAYQAAVVRLVERDRLVAGNSALEGSRSAAQIAGPALGGALVSLLSVPVAAAAGALSFAVSFLSLRRIRRPEPVPERAGDAAGAWRRMGRGVRFVAGDAALRAVCVASAAYQFSFAAMMTVYLLFLPRQLHLPGVVVGVVLAASGPGALAGSLLAARAPARFGYGVVLVGGAALGDGVFCCVPALHGPPVVVAGVLVVVGFVFGLGAQLVNVTVMAVRQAVTPPAVQGRTAATISFVGMGMAPLGSLLGGFLAHAWGLRAGLMVAAVAMLVSPAVMALSPLGRLGRVLPAPVPVPLARASAPVPAVPAAGSAVGAVPRRRGAEGGGGGST</sequence>
<feature type="transmembrane region" description="Helical" evidence="7">
    <location>
        <begin position="299"/>
        <end position="318"/>
    </location>
</feature>
<dbReference type="Gene3D" id="1.20.1250.20">
    <property type="entry name" value="MFS general substrate transporter like domains"/>
    <property type="match status" value="1"/>
</dbReference>
<dbReference type="Proteomes" id="UP000181951">
    <property type="component" value="Unassembled WGS sequence"/>
</dbReference>
<dbReference type="PANTHER" id="PTHR23513">
    <property type="entry name" value="INTEGRAL MEMBRANE EFFLUX PROTEIN-RELATED"/>
    <property type="match status" value="1"/>
</dbReference>